<comment type="caution">
    <text evidence="2">The sequence shown here is derived from an EMBL/GenBank/DDBJ whole genome shotgun (WGS) entry which is preliminary data.</text>
</comment>
<reference evidence="2 3" key="1">
    <citation type="journal article" date="2021" name="BMC Genomics">
        <title>Datura genome reveals duplications of psychoactive alkaloid biosynthetic genes and high mutation rate following tissue culture.</title>
        <authorList>
            <person name="Rajewski A."/>
            <person name="Carter-House D."/>
            <person name="Stajich J."/>
            <person name="Litt A."/>
        </authorList>
    </citation>
    <scope>NUCLEOTIDE SEQUENCE [LARGE SCALE GENOMIC DNA]</scope>
    <source>
        <strain evidence="2">AR-01</strain>
    </source>
</reference>
<keyword evidence="3" id="KW-1185">Reference proteome</keyword>
<evidence type="ECO:0000313" key="2">
    <source>
        <dbReference type="EMBL" id="MCE3215725.1"/>
    </source>
</evidence>
<dbReference type="Proteomes" id="UP000823775">
    <property type="component" value="Unassembled WGS sequence"/>
</dbReference>
<gene>
    <name evidence="2" type="ORF">HAX54_003293</name>
</gene>
<evidence type="ECO:0000313" key="3">
    <source>
        <dbReference type="Proteomes" id="UP000823775"/>
    </source>
</evidence>
<feature type="non-terminal residue" evidence="2">
    <location>
        <position position="1"/>
    </location>
</feature>
<feature type="compositionally biased region" description="Acidic residues" evidence="1">
    <location>
        <begin position="100"/>
        <end position="111"/>
    </location>
</feature>
<evidence type="ECO:0000256" key="1">
    <source>
        <dbReference type="SAM" id="MobiDB-lite"/>
    </source>
</evidence>
<sequence length="119" mass="13528">DETSEGKESLRENLGANFHDGRQHLQGQQASKNLFDGKPWHMLSQVNETGVAIHNEEMEVNVEIFQMKHNGLSEGTEHEKGHIANEKNQNIPPKKWGDRVEEEQELEEGEVKEDNNSGL</sequence>
<protein>
    <submittedName>
        <fullName evidence="2">Uncharacterized protein</fullName>
    </submittedName>
</protein>
<proteinExistence type="predicted"/>
<feature type="compositionally biased region" description="Basic and acidic residues" evidence="1">
    <location>
        <begin position="75"/>
        <end position="85"/>
    </location>
</feature>
<name>A0ABS8WS34_DATST</name>
<organism evidence="2 3">
    <name type="scientific">Datura stramonium</name>
    <name type="common">Jimsonweed</name>
    <name type="synonym">Common thornapple</name>
    <dbReference type="NCBI Taxonomy" id="4076"/>
    <lineage>
        <taxon>Eukaryota</taxon>
        <taxon>Viridiplantae</taxon>
        <taxon>Streptophyta</taxon>
        <taxon>Embryophyta</taxon>
        <taxon>Tracheophyta</taxon>
        <taxon>Spermatophyta</taxon>
        <taxon>Magnoliopsida</taxon>
        <taxon>eudicotyledons</taxon>
        <taxon>Gunneridae</taxon>
        <taxon>Pentapetalae</taxon>
        <taxon>asterids</taxon>
        <taxon>lamiids</taxon>
        <taxon>Solanales</taxon>
        <taxon>Solanaceae</taxon>
        <taxon>Solanoideae</taxon>
        <taxon>Datureae</taxon>
        <taxon>Datura</taxon>
    </lineage>
</organism>
<feature type="region of interest" description="Disordered" evidence="1">
    <location>
        <begin position="69"/>
        <end position="119"/>
    </location>
</feature>
<dbReference type="EMBL" id="JACEIK010011506">
    <property type="protein sequence ID" value="MCE3215725.1"/>
    <property type="molecule type" value="Genomic_DNA"/>
</dbReference>
<accession>A0ABS8WS34</accession>